<keyword evidence="1" id="KW-0812">Transmembrane</keyword>
<feature type="transmembrane region" description="Helical" evidence="1">
    <location>
        <begin position="7"/>
        <end position="26"/>
    </location>
</feature>
<keyword evidence="1" id="KW-0472">Membrane</keyword>
<comment type="caution">
    <text evidence="2">The sequence shown here is derived from an EMBL/GenBank/DDBJ whole genome shotgun (WGS) entry which is preliminary data.</text>
</comment>
<keyword evidence="3" id="KW-1185">Reference proteome</keyword>
<evidence type="ECO:0000313" key="3">
    <source>
        <dbReference type="Proteomes" id="UP000316649"/>
    </source>
</evidence>
<feature type="transmembrane region" description="Helical" evidence="1">
    <location>
        <begin position="32"/>
        <end position="56"/>
    </location>
</feature>
<gene>
    <name evidence="2" type="ORF">FHP88_11405</name>
</gene>
<dbReference type="OrthoDB" id="5772775at2"/>
<proteinExistence type="predicted"/>
<name>A0A557S7T5_9GAMM</name>
<dbReference type="AlphaFoldDB" id="A0A557S7T5"/>
<accession>A0A557S7T5</accession>
<reference evidence="2 3" key="1">
    <citation type="submission" date="2019-07" db="EMBL/GenBank/DDBJ databases">
        <title>The pathways for chlorine oxyanion respiration interact through the shared metabolite chlorate.</title>
        <authorList>
            <person name="Barnum T.P."/>
            <person name="Cheng Y."/>
            <person name="Hill K.A."/>
            <person name="Lucas L.N."/>
            <person name="Carlson H.K."/>
            <person name="Coates J.D."/>
        </authorList>
    </citation>
    <scope>NUCLEOTIDE SEQUENCE [LARGE SCALE GENOMIC DNA]</scope>
    <source>
        <strain evidence="2 3">BK-1</strain>
    </source>
</reference>
<keyword evidence="1" id="KW-1133">Transmembrane helix</keyword>
<sequence length="64" mass="6603">MASLLSNIGSLIGFLGIVICLVAGVTRLSGSFFLAGYGLQSLLLAGMGLLLVGCFLKLEALTRE</sequence>
<organism evidence="2 3">
    <name type="scientific">Sedimenticola selenatireducens</name>
    <dbReference type="NCBI Taxonomy" id="191960"/>
    <lineage>
        <taxon>Bacteria</taxon>
        <taxon>Pseudomonadati</taxon>
        <taxon>Pseudomonadota</taxon>
        <taxon>Gammaproteobacteria</taxon>
        <taxon>Chromatiales</taxon>
        <taxon>Sedimenticolaceae</taxon>
        <taxon>Sedimenticola</taxon>
    </lineage>
</organism>
<dbReference type="RefSeq" id="WP_144359202.1">
    <property type="nucleotide sequence ID" value="NZ_VMNH01000013.1"/>
</dbReference>
<evidence type="ECO:0000256" key="1">
    <source>
        <dbReference type="SAM" id="Phobius"/>
    </source>
</evidence>
<dbReference type="EMBL" id="VMNH01000013">
    <property type="protein sequence ID" value="TVO73479.1"/>
    <property type="molecule type" value="Genomic_DNA"/>
</dbReference>
<dbReference type="Proteomes" id="UP000316649">
    <property type="component" value="Unassembled WGS sequence"/>
</dbReference>
<protein>
    <submittedName>
        <fullName evidence="2">Uncharacterized protein</fullName>
    </submittedName>
</protein>
<evidence type="ECO:0000313" key="2">
    <source>
        <dbReference type="EMBL" id="TVO73479.1"/>
    </source>
</evidence>